<feature type="chain" id="PRO_5012347878" evidence="1">
    <location>
        <begin position="20"/>
        <end position="100"/>
    </location>
</feature>
<proteinExistence type="predicted"/>
<dbReference type="AlphaFoldDB" id="A0A1V8T980"/>
<reference evidence="3" key="1">
    <citation type="submission" date="2017-03" db="EMBL/GenBank/DDBJ databases">
        <title>Genomes of endolithic fungi from Antarctica.</title>
        <authorList>
            <person name="Coleine C."/>
            <person name="Masonjones S."/>
            <person name="Stajich J.E."/>
        </authorList>
    </citation>
    <scope>NUCLEOTIDE SEQUENCE [LARGE SCALE GENOMIC DNA]</scope>
    <source>
        <strain evidence="3">CCFEE 5527</strain>
    </source>
</reference>
<dbReference type="InParanoid" id="A0A1V8T980"/>
<gene>
    <name evidence="2" type="ORF">B0A48_06625</name>
</gene>
<evidence type="ECO:0000256" key="1">
    <source>
        <dbReference type="SAM" id="SignalP"/>
    </source>
</evidence>
<organism evidence="2 3">
    <name type="scientific">Cryoendolithus antarcticus</name>
    <dbReference type="NCBI Taxonomy" id="1507870"/>
    <lineage>
        <taxon>Eukaryota</taxon>
        <taxon>Fungi</taxon>
        <taxon>Dikarya</taxon>
        <taxon>Ascomycota</taxon>
        <taxon>Pezizomycotina</taxon>
        <taxon>Dothideomycetes</taxon>
        <taxon>Dothideomycetidae</taxon>
        <taxon>Cladosporiales</taxon>
        <taxon>Cladosporiaceae</taxon>
        <taxon>Cryoendolithus</taxon>
    </lineage>
</organism>
<evidence type="ECO:0000313" key="2">
    <source>
        <dbReference type="EMBL" id="OQO07834.1"/>
    </source>
</evidence>
<comment type="caution">
    <text evidence="2">The sequence shown here is derived from an EMBL/GenBank/DDBJ whole genome shotgun (WGS) entry which is preliminary data.</text>
</comment>
<keyword evidence="3" id="KW-1185">Reference proteome</keyword>
<sequence>MSVLAVFDIALLAAPGTVATECVGEVKLQSIVANEATNMQEGRKCSMALPAIERLRIVGWRDVNRPRSQKSAGQYLQLDFRRELEVAADDPRGGKPSLSE</sequence>
<feature type="signal peptide" evidence="1">
    <location>
        <begin position="1"/>
        <end position="19"/>
    </location>
</feature>
<dbReference type="Proteomes" id="UP000192596">
    <property type="component" value="Unassembled WGS sequence"/>
</dbReference>
<name>A0A1V8T980_9PEZI</name>
<protein>
    <submittedName>
        <fullName evidence="2">Uncharacterized protein</fullName>
    </submittedName>
</protein>
<keyword evidence="1" id="KW-0732">Signal</keyword>
<accession>A0A1V8T980</accession>
<evidence type="ECO:0000313" key="3">
    <source>
        <dbReference type="Proteomes" id="UP000192596"/>
    </source>
</evidence>
<dbReference type="EMBL" id="NAJO01000013">
    <property type="protein sequence ID" value="OQO07834.1"/>
    <property type="molecule type" value="Genomic_DNA"/>
</dbReference>